<comment type="similarity">
    <text evidence="4">Belongs to the Omp25/RopB family.</text>
</comment>
<reference evidence="7 8" key="1">
    <citation type="submission" date="2017-05" db="EMBL/GenBank/DDBJ databases">
        <title>Comparative genomic and metabolic analysis of manganese-oxidizing mechanisms in Celeribater manganoxidans DY25T: its adaption to the environment of polymetallic nodule.</title>
        <authorList>
            <person name="Wang X."/>
        </authorList>
    </citation>
    <scope>NUCLEOTIDE SEQUENCE [LARGE SCALE GENOMIC DNA]</scope>
    <source>
        <strain evidence="7 8">DY25</strain>
    </source>
</reference>
<evidence type="ECO:0000256" key="3">
    <source>
        <dbReference type="ARBA" id="ARBA00023136"/>
    </source>
</evidence>
<dbReference type="AlphaFoldDB" id="A0A291LXR4"/>
<dbReference type="InterPro" id="IPR011250">
    <property type="entry name" value="OMP/PagP_B-barrel"/>
</dbReference>
<protein>
    <recommendedName>
        <fullName evidence="6">Outer membrane protein beta-barrel domain-containing protein</fullName>
    </recommendedName>
</protein>
<dbReference type="Pfam" id="PF13505">
    <property type="entry name" value="OMP_b-brl"/>
    <property type="match status" value="1"/>
</dbReference>
<feature type="chain" id="PRO_5012493947" description="Outer membrane protein beta-barrel domain-containing protein" evidence="5">
    <location>
        <begin position="21"/>
        <end position="194"/>
    </location>
</feature>
<feature type="domain" description="Outer membrane protein beta-barrel" evidence="6">
    <location>
        <begin position="41"/>
        <end position="194"/>
    </location>
</feature>
<evidence type="ECO:0000313" key="7">
    <source>
        <dbReference type="EMBL" id="ATI41444.1"/>
    </source>
</evidence>
<keyword evidence="3" id="KW-0472">Membrane</keyword>
<dbReference type="Gene3D" id="2.40.160.20">
    <property type="match status" value="1"/>
</dbReference>
<evidence type="ECO:0000313" key="8">
    <source>
        <dbReference type="Proteomes" id="UP000219050"/>
    </source>
</evidence>
<gene>
    <name evidence="7" type="ORF">CBW24_05140</name>
</gene>
<proteinExistence type="inferred from homology"/>
<evidence type="ECO:0000256" key="4">
    <source>
        <dbReference type="ARBA" id="ARBA00038306"/>
    </source>
</evidence>
<keyword evidence="2 5" id="KW-0732">Signal</keyword>
<comment type="subcellular location">
    <subcellularLocation>
        <location evidence="1">Membrane</location>
    </subcellularLocation>
</comment>
<evidence type="ECO:0000256" key="2">
    <source>
        <dbReference type="ARBA" id="ARBA00022729"/>
    </source>
</evidence>
<dbReference type="GO" id="GO:0016020">
    <property type="term" value="C:membrane"/>
    <property type="evidence" value="ECO:0007669"/>
    <property type="project" value="UniProtKB-SubCell"/>
</dbReference>
<dbReference type="PANTHER" id="PTHR34001">
    <property type="entry name" value="BLL7405 PROTEIN"/>
    <property type="match status" value="1"/>
</dbReference>
<dbReference type="KEGG" id="cmag:CBW24_05140"/>
<evidence type="ECO:0000256" key="5">
    <source>
        <dbReference type="SAM" id="SignalP"/>
    </source>
</evidence>
<dbReference type="SUPFAM" id="SSF56925">
    <property type="entry name" value="OMPA-like"/>
    <property type="match status" value="1"/>
</dbReference>
<evidence type="ECO:0000259" key="6">
    <source>
        <dbReference type="Pfam" id="PF13505"/>
    </source>
</evidence>
<sequence>MKKLAILALGTTVLATPVLAGNLQPVVVEPAPAAPAIIAPVTGDWTGGYVGGQLGYGDLNSDDFDDEDTDGGIYGLQAGYDYDFGQFVLGGELAVDGTSIESDSGAEIDSITRLGARAGADLGQTLVYGALGAAQASTDFGTDTGYYFGGGVEYMVTDSVSVGGEVLSHRFDDFDDTGADFDATTAAAKVNFRF</sequence>
<evidence type="ECO:0000256" key="1">
    <source>
        <dbReference type="ARBA" id="ARBA00004370"/>
    </source>
</evidence>
<keyword evidence="8" id="KW-1185">Reference proteome</keyword>
<dbReference type="RefSeq" id="WP_097372888.1">
    <property type="nucleotide sequence ID" value="NZ_CP021404.1"/>
</dbReference>
<dbReference type="PANTHER" id="PTHR34001:SF3">
    <property type="entry name" value="BLL7405 PROTEIN"/>
    <property type="match status" value="1"/>
</dbReference>
<dbReference type="EMBL" id="CP021404">
    <property type="protein sequence ID" value="ATI41444.1"/>
    <property type="molecule type" value="Genomic_DNA"/>
</dbReference>
<accession>A0A291LXR4</accession>
<feature type="signal peptide" evidence="5">
    <location>
        <begin position="1"/>
        <end position="20"/>
    </location>
</feature>
<dbReference type="InterPro" id="IPR027385">
    <property type="entry name" value="Beta-barrel_OMP"/>
</dbReference>
<dbReference type="Proteomes" id="UP000219050">
    <property type="component" value="Chromosome"/>
</dbReference>
<organism evidence="7 8">
    <name type="scientific">Pacificitalea manganoxidans</name>
    <dbReference type="NCBI Taxonomy" id="1411902"/>
    <lineage>
        <taxon>Bacteria</taxon>
        <taxon>Pseudomonadati</taxon>
        <taxon>Pseudomonadota</taxon>
        <taxon>Alphaproteobacteria</taxon>
        <taxon>Rhodobacterales</taxon>
        <taxon>Paracoccaceae</taxon>
        <taxon>Pacificitalea</taxon>
    </lineage>
</organism>
<dbReference type="OrthoDB" id="268975at2"/>
<name>A0A291LXR4_9RHOB</name>
<dbReference type="InterPro" id="IPR051692">
    <property type="entry name" value="OMP-like"/>
</dbReference>